<dbReference type="KEGG" id="caa:Caka_3021"/>
<dbReference type="eggNOG" id="COG1335">
    <property type="taxonomic scope" value="Bacteria"/>
</dbReference>
<dbReference type="AlphaFoldDB" id="D5EHZ4"/>
<dbReference type="Proteomes" id="UP000000925">
    <property type="component" value="Chromosome"/>
</dbReference>
<dbReference type="InterPro" id="IPR050993">
    <property type="entry name" value="Isochorismatase_domain"/>
</dbReference>
<dbReference type="PANTHER" id="PTHR14119:SF3">
    <property type="entry name" value="ISOCHORISMATASE DOMAIN-CONTAINING PROTEIN 2"/>
    <property type="match status" value="1"/>
</dbReference>
<gene>
    <name evidence="2" type="ordered locus">Caka_3021</name>
</gene>
<dbReference type="STRING" id="583355.Caka_3021"/>
<dbReference type="Gene3D" id="3.40.50.850">
    <property type="entry name" value="Isochorismatase-like"/>
    <property type="match status" value="1"/>
</dbReference>
<evidence type="ECO:0000259" key="1">
    <source>
        <dbReference type="Pfam" id="PF00857"/>
    </source>
</evidence>
<protein>
    <submittedName>
        <fullName evidence="2">Isochorismatase hydrolase</fullName>
    </submittedName>
</protein>
<sequence>MSDPINHLGLLVIDLQDIFLNAMTERDRIVQRAGFAIEAAALLGAKIAVTEQMPEKLGPTSELISAKLPAGSAVFGKSAFSALEAEGLREWLQQNQIEHLLILGIETPICVYQTAVQALSEDLGITLLSDCIGERRSEDRAPIIQQLLSMDAHVLPAETIFYSLLGTAAHPQFKAYTQLVKAYSS</sequence>
<keyword evidence="2" id="KW-0378">Hydrolase</keyword>
<evidence type="ECO:0000313" key="3">
    <source>
        <dbReference type="Proteomes" id="UP000000925"/>
    </source>
</evidence>
<dbReference type="EMBL" id="CP001998">
    <property type="protein sequence ID" value="ADE56034.1"/>
    <property type="molecule type" value="Genomic_DNA"/>
</dbReference>
<keyword evidence="3" id="KW-1185">Reference proteome</keyword>
<reference evidence="2 3" key="1">
    <citation type="journal article" date="2010" name="Stand. Genomic Sci.">
        <title>Complete genome sequence of Coraliomargarita akajimensis type strain (04OKA010-24).</title>
        <authorList>
            <person name="Mavromatis K."/>
            <person name="Abt B."/>
            <person name="Brambilla E."/>
            <person name="Lapidus A."/>
            <person name="Copeland A."/>
            <person name="Deshpande S."/>
            <person name="Nolan M."/>
            <person name="Lucas S."/>
            <person name="Tice H."/>
            <person name="Cheng J.F."/>
            <person name="Han C."/>
            <person name="Detter J.C."/>
            <person name="Woyke T."/>
            <person name="Goodwin L."/>
            <person name="Pitluck S."/>
            <person name="Held B."/>
            <person name="Brettin T."/>
            <person name="Tapia R."/>
            <person name="Ivanova N."/>
            <person name="Mikhailova N."/>
            <person name="Pati A."/>
            <person name="Liolios K."/>
            <person name="Chen A."/>
            <person name="Palaniappan K."/>
            <person name="Land M."/>
            <person name="Hauser L."/>
            <person name="Chang Y.J."/>
            <person name="Jeffries C.D."/>
            <person name="Rohde M."/>
            <person name="Goker M."/>
            <person name="Bristow J."/>
            <person name="Eisen J.A."/>
            <person name="Markowitz V."/>
            <person name="Hugenholtz P."/>
            <person name="Klenk H.P."/>
            <person name="Kyrpides N.C."/>
        </authorList>
    </citation>
    <scope>NUCLEOTIDE SEQUENCE [LARGE SCALE GENOMIC DNA]</scope>
    <source>
        <strain evidence="3">DSM 45221 / IAM 15411 / JCM 23193 / KCTC 12865</strain>
    </source>
</reference>
<name>D5EHZ4_CORAD</name>
<dbReference type="GO" id="GO:0016787">
    <property type="term" value="F:hydrolase activity"/>
    <property type="evidence" value="ECO:0007669"/>
    <property type="project" value="UniProtKB-KW"/>
</dbReference>
<dbReference type="SUPFAM" id="SSF52499">
    <property type="entry name" value="Isochorismatase-like hydrolases"/>
    <property type="match status" value="1"/>
</dbReference>
<dbReference type="InterPro" id="IPR036380">
    <property type="entry name" value="Isochorismatase-like_sf"/>
</dbReference>
<dbReference type="RefSeq" id="WP_013044750.1">
    <property type="nucleotide sequence ID" value="NC_014008.1"/>
</dbReference>
<organism evidence="2 3">
    <name type="scientific">Coraliomargarita akajimensis (strain DSM 45221 / IAM 15411 / JCM 23193 / KCTC 12865 / 04OKA010-24)</name>
    <dbReference type="NCBI Taxonomy" id="583355"/>
    <lineage>
        <taxon>Bacteria</taxon>
        <taxon>Pseudomonadati</taxon>
        <taxon>Verrucomicrobiota</taxon>
        <taxon>Opitutia</taxon>
        <taxon>Puniceicoccales</taxon>
        <taxon>Coraliomargaritaceae</taxon>
        <taxon>Coraliomargarita</taxon>
    </lineage>
</organism>
<feature type="domain" description="Isochorismatase-like" evidence="1">
    <location>
        <begin position="10"/>
        <end position="157"/>
    </location>
</feature>
<dbReference type="InterPro" id="IPR000868">
    <property type="entry name" value="Isochorismatase-like_dom"/>
</dbReference>
<dbReference type="PANTHER" id="PTHR14119">
    <property type="entry name" value="HYDROLASE"/>
    <property type="match status" value="1"/>
</dbReference>
<proteinExistence type="predicted"/>
<evidence type="ECO:0000313" key="2">
    <source>
        <dbReference type="EMBL" id="ADE56034.1"/>
    </source>
</evidence>
<dbReference type="Pfam" id="PF00857">
    <property type="entry name" value="Isochorismatase"/>
    <property type="match status" value="1"/>
</dbReference>
<dbReference type="HOGENOM" id="CLU_066901_0_1_0"/>
<accession>D5EHZ4</accession>